<sequence>MLPEDLCLPKFKLVTFFPGGITTNKTPPLTSIIPFLRLRQRHQIPNRSAKTPPQATPERIFVCVRDRNLIPNISLFQGCVG</sequence>
<dbReference type="Proteomes" id="UP001056120">
    <property type="component" value="Linkage Group LG11"/>
</dbReference>
<comment type="caution">
    <text evidence="1">The sequence shown here is derived from an EMBL/GenBank/DDBJ whole genome shotgun (WGS) entry which is preliminary data.</text>
</comment>
<name>A0ACB9HS12_9ASTR</name>
<accession>A0ACB9HS12</accession>
<gene>
    <name evidence="1" type="ORF">L1987_33547</name>
</gene>
<evidence type="ECO:0000313" key="2">
    <source>
        <dbReference type="Proteomes" id="UP001056120"/>
    </source>
</evidence>
<reference evidence="2" key="1">
    <citation type="journal article" date="2022" name="Mol. Ecol. Resour.">
        <title>The genomes of chicory, endive, great burdock and yacon provide insights into Asteraceae palaeo-polyploidization history and plant inulin production.</title>
        <authorList>
            <person name="Fan W."/>
            <person name="Wang S."/>
            <person name="Wang H."/>
            <person name="Wang A."/>
            <person name="Jiang F."/>
            <person name="Liu H."/>
            <person name="Zhao H."/>
            <person name="Xu D."/>
            <person name="Zhang Y."/>
        </authorList>
    </citation>
    <scope>NUCLEOTIDE SEQUENCE [LARGE SCALE GENOMIC DNA]</scope>
    <source>
        <strain evidence="2">cv. Yunnan</strain>
    </source>
</reference>
<keyword evidence="2" id="KW-1185">Reference proteome</keyword>
<protein>
    <submittedName>
        <fullName evidence="1">Uncharacterized protein</fullName>
    </submittedName>
</protein>
<organism evidence="1 2">
    <name type="scientific">Smallanthus sonchifolius</name>
    <dbReference type="NCBI Taxonomy" id="185202"/>
    <lineage>
        <taxon>Eukaryota</taxon>
        <taxon>Viridiplantae</taxon>
        <taxon>Streptophyta</taxon>
        <taxon>Embryophyta</taxon>
        <taxon>Tracheophyta</taxon>
        <taxon>Spermatophyta</taxon>
        <taxon>Magnoliopsida</taxon>
        <taxon>eudicotyledons</taxon>
        <taxon>Gunneridae</taxon>
        <taxon>Pentapetalae</taxon>
        <taxon>asterids</taxon>
        <taxon>campanulids</taxon>
        <taxon>Asterales</taxon>
        <taxon>Asteraceae</taxon>
        <taxon>Asteroideae</taxon>
        <taxon>Heliantheae alliance</taxon>
        <taxon>Millerieae</taxon>
        <taxon>Smallanthus</taxon>
    </lineage>
</organism>
<reference evidence="1 2" key="2">
    <citation type="journal article" date="2022" name="Mol. Ecol. Resour.">
        <title>The genomes of chicory, endive, great burdock and yacon provide insights into Asteraceae paleo-polyploidization history and plant inulin production.</title>
        <authorList>
            <person name="Fan W."/>
            <person name="Wang S."/>
            <person name="Wang H."/>
            <person name="Wang A."/>
            <person name="Jiang F."/>
            <person name="Liu H."/>
            <person name="Zhao H."/>
            <person name="Xu D."/>
            <person name="Zhang Y."/>
        </authorList>
    </citation>
    <scope>NUCLEOTIDE SEQUENCE [LARGE SCALE GENOMIC DNA]</scope>
    <source>
        <strain evidence="2">cv. Yunnan</strain>
        <tissue evidence="1">Leaves</tissue>
    </source>
</reference>
<evidence type="ECO:0000313" key="1">
    <source>
        <dbReference type="EMBL" id="KAI3798276.1"/>
    </source>
</evidence>
<dbReference type="EMBL" id="CM042028">
    <property type="protein sequence ID" value="KAI3798276.1"/>
    <property type="molecule type" value="Genomic_DNA"/>
</dbReference>
<proteinExistence type="predicted"/>